<name>A0ABV8LA40_9NOCA</name>
<proteinExistence type="predicted"/>
<dbReference type="Proteomes" id="UP001595767">
    <property type="component" value="Unassembled WGS sequence"/>
</dbReference>
<feature type="domain" description="AB hydrolase-1" evidence="1">
    <location>
        <begin position="20"/>
        <end position="258"/>
    </location>
</feature>
<dbReference type="PRINTS" id="PR00111">
    <property type="entry name" value="ABHYDROLASE"/>
</dbReference>
<dbReference type="Pfam" id="PF00561">
    <property type="entry name" value="Abhydrolase_1"/>
    <property type="match status" value="1"/>
</dbReference>
<accession>A0ABV8LA40</accession>
<dbReference type="InterPro" id="IPR000639">
    <property type="entry name" value="Epox_hydrolase-like"/>
</dbReference>
<dbReference type="PANTHER" id="PTHR46438:SF11">
    <property type="entry name" value="LIPASE-RELATED"/>
    <property type="match status" value="1"/>
</dbReference>
<dbReference type="InterPro" id="IPR000073">
    <property type="entry name" value="AB_hydrolase_1"/>
</dbReference>
<sequence>MPYLQVDGNSIAYAEAGSGPPVVLLHNLGGDRTIWRPQFEHLRATHRVVAIDLLGYGESDTPDDGYTIERQLAVVADVVAALELREITLVGHCFGSALSLLFARRDPESVRSLVLSSPLTPATLRPTRTGLAAALGTRLRLDPVLSPVRIPGPLAGLIVAEQFGTGGPHTRETAAHLRTRWTEPRRLMVTAALARQIPRLADLDSFAPPAGFPPITTIWGGRNRVLSARAGATLNATLRPVREIVVADAGHLVMVEAPETVTAGIVAAIDHAKRGAR</sequence>
<dbReference type="EMBL" id="JBHSBA010000015">
    <property type="protein sequence ID" value="MFC4127680.1"/>
    <property type="molecule type" value="Genomic_DNA"/>
</dbReference>
<dbReference type="GO" id="GO:0016787">
    <property type="term" value="F:hydrolase activity"/>
    <property type="evidence" value="ECO:0007669"/>
    <property type="project" value="UniProtKB-KW"/>
</dbReference>
<keyword evidence="2" id="KW-0378">Hydrolase</keyword>
<evidence type="ECO:0000259" key="1">
    <source>
        <dbReference type="Pfam" id="PF00561"/>
    </source>
</evidence>
<comment type="caution">
    <text evidence="2">The sequence shown here is derived from an EMBL/GenBank/DDBJ whole genome shotgun (WGS) entry which is preliminary data.</text>
</comment>
<reference evidence="3" key="1">
    <citation type="journal article" date="2019" name="Int. J. Syst. Evol. Microbiol.">
        <title>The Global Catalogue of Microorganisms (GCM) 10K type strain sequencing project: providing services to taxonomists for standard genome sequencing and annotation.</title>
        <authorList>
            <consortium name="The Broad Institute Genomics Platform"/>
            <consortium name="The Broad Institute Genome Sequencing Center for Infectious Disease"/>
            <person name="Wu L."/>
            <person name="Ma J."/>
        </authorList>
    </citation>
    <scope>NUCLEOTIDE SEQUENCE [LARGE SCALE GENOMIC DNA]</scope>
    <source>
        <strain evidence="3">CGMCC 4.7204</strain>
    </source>
</reference>
<keyword evidence="3" id="KW-1185">Reference proteome</keyword>
<evidence type="ECO:0000313" key="3">
    <source>
        <dbReference type="Proteomes" id="UP001595767"/>
    </source>
</evidence>
<protein>
    <submittedName>
        <fullName evidence="2">Alpha/beta fold hydrolase</fullName>
    </submittedName>
</protein>
<dbReference type="InterPro" id="IPR029058">
    <property type="entry name" value="AB_hydrolase_fold"/>
</dbReference>
<dbReference type="PRINTS" id="PR00412">
    <property type="entry name" value="EPOXHYDRLASE"/>
</dbReference>
<organism evidence="2 3">
    <name type="scientific">Nocardia rhizosphaerae</name>
    <dbReference type="NCBI Taxonomy" id="1691571"/>
    <lineage>
        <taxon>Bacteria</taxon>
        <taxon>Bacillati</taxon>
        <taxon>Actinomycetota</taxon>
        <taxon>Actinomycetes</taxon>
        <taxon>Mycobacteriales</taxon>
        <taxon>Nocardiaceae</taxon>
        <taxon>Nocardia</taxon>
    </lineage>
</organism>
<dbReference type="Gene3D" id="3.40.50.1820">
    <property type="entry name" value="alpha/beta hydrolase"/>
    <property type="match status" value="1"/>
</dbReference>
<gene>
    <name evidence="2" type="ORF">ACFOW8_22400</name>
</gene>
<dbReference type="SUPFAM" id="SSF53474">
    <property type="entry name" value="alpha/beta-Hydrolases"/>
    <property type="match status" value="1"/>
</dbReference>
<evidence type="ECO:0000313" key="2">
    <source>
        <dbReference type="EMBL" id="MFC4127680.1"/>
    </source>
</evidence>
<dbReference type="RefSeq" id="WP_378553285.1">
    <property type="nucleotide sequence ID" value="NZ_JBHSBA010000015.1"/>
</dbReference>
<dbReference type="PANTHER" id="PTHR46438">
    <property type="entry name" value="ALPHA/BETA-HYDROLASES SUPERFAMILY PROTEIN"/>
    <property type="match status" value="1"/>
</dbReference>